<dbReference type="PATRIC" id="fig|389348.3.peg.152"/>
<keyword evidence="1" id="KW-0812">Transmembrane</keyword>
<keyword evidence="1" id="KW-1133">Transmembrane helix</keyword>
<keyword evidence="3" id="KW-1185">Reference proteome</keyword>
<evidence type="ECO:0000313" key="3">
    <source>
        <dbReference type="Proteomes" id="UP000069902"/>
    </source>
</evidence>
<proteinExistence type="predicted"/>
<dbReference type="InParanoid" id="A0A0U5J7P4"/>
<feature type="transmembrane region" description="Helical" evidence="1">
    <location>
        <begin position="40"/>
        <end position="60"/>
    </location>
</feature>
<sequence>MNRIDQHQGVELHPYAPQLAQVPRDNRVQQIVERSLGTSGMLKAIGLLSGVGAMAAAILAPSALPLFLTSGAVSLIALLILSCQKAEPVNLGISLDQAQRLETDFQNFYDRLGNDLDNDVVLIEEFLGELAMRRDSHWIERYRQGISIHLEELKSRLSLRETAPTRRETFTRLAHDSIAHLKQYLQEAIGALRDFQDSVQRLIRRTA</sequence>
<dbReference type="RefSeq" id="WP_059059649.1">
    <property type="nucleotide sequence ID" value="NZ_LN879502.1"/>
</dbReference>
<protein>
    <submittedName>
        <fullName evidence="2">Uncharacterized protein</fullName>
    </submittedName>
</protein>
<name>A0A0U5J7P4_9BACT</name>
<reference evidence="3" key="1">
    <citation type="submission" date="2015-09" db="EMBL/GenBank/DDBJ databases">
        <authorList>
            <person name="Bertelli C."/>
        </authorList>
    </citation>
    <scope>NUCLEOTIDE SEQUENCE [LARGE SCALE GENOMIC DNA]</scope>
    <source>
        <strain evidence="3">KNic</strain>
    </source>
</reference>
<evidence type="ECO:0000256" key="1">
    <source>
        <dbReference type="SAM" id="Phobius"/>
    </source>
</evidence>
<dbReference type="EMBL" id="LN879502">
    <property type="protein sequence ID" value="CUI15768.1"/>
    <property type="molecule type" value="Genomic_DNA"/>
</dbReference>
<keyword evidence="1" id="KW-0472">Membrane</keyword>
<accession>A0A0U5J7P4</accession>
<dbReference type="Proteomes" id="UP000069902">
    <property type="component" value="Chromosome cPNK"/>
</dbReference>
<gene>
    <name evidence="2" type="ORF">PNK_0130</name>
</gene>
<dbReference type="AlphaFoldDB" id="A0A0U5J7P4"/>
<organism evidence="2 3">
    <name type="scientific">Candidatus Protochlamydia naegleriophila</name>
    <dbReference type="NCBI Taxonomy" id="389348"/>
    <lineage>
        <taxon>Bacteria</taxon>
        <taxon>Pseudomonadati</taxon>
        <taxon>Chlamydiota</taxon>
        <taxon>Chlamydiia</taxon>
        <taxon>Parachlamydiales</taxon>
        <taxon>Parachlamydiaceae</taxon>
        <taxon>Candidatus Protochlamydia</taxon>
    </lineage>
</organism>
<feature type="transmembrane region" description="Helical" evidence="1">
    <location>
        <begin position="66"/>
        <end position="83"/>
    </location>
</feature>
<evidence type="ECO:0000313" key="2">
    <source>
        <dbReference type="EMBL" id="CUI15768.1"/>
    </source>
</evidence>
<dbReference type="KEGG" id="pnl:PNK_0130"/>